<dbReference type="InterPro" id="IPR004100">
    <property type="entry name" value="ATPase_F1/V1/A1_a/bsu_N"/>
</dbReference>
<comment type="catalytic activity">
    <reaction evidence="8">
        <text>ATP + H2O + cellular proteinSide 1 = ADP + phosphate + cellular proteinSide 2.</text>
        <dbReference type="EC" id="7.4.2.8"/>
    </reaction>
</comment>
<keyword evidence="12" id="KW-1185">Reference proteome</keyword>
<dbReference type="SMART" id="SM00382">
    <property type="entry name" value="AAA"/>
    <property type="match status" value="1"/>
</dbReference>
<dbReference type="InterPro" id="IPR000194">
    <property type="entry name" value="ATPase_F1/V1/A1_a/bsu_nucl-bd"/>
</dbReference>
<evidence type="ECO:0000313" key="12">
    <source>
        <dbReference type="Proteomes" id="UP000317093"/>
    </source>
</evidence>
<dbReference type="PANTHER" id="PTHR15184:SF9">
    <property type="entry name" value="SPI-1 TYPE 3 SECRETION SYSTEM ATPASE"/>
    <property type="match status" value="1"/>
</dbReference>
<organism evidence="11 12">
    <name type="scientific">Kolteria novifilia</name>
    <dbReference type="NCBI Taxonomy" id="2527975"/>
    <lineage>
        <taxon>Bacteria</taxon>
        <taxon>Pseudomonadati</taxon>
        <taxon>Planctomycetota</taxon>
        <taxon>Planctomycetia</taxon>
        <taxon>Kolteriales</taxon>
        <taxon>Kolteriaceae</taxon>
        <taxon>Kolteria</taxon>
    </lineage>
</organism>
<dbReference type="GO" id="GO:0008564">
    <property type="term" value="F:protein-exporting ATPase activity"/>
    <property type="evidence" value="ECO:0007669"/>
    <property type="project" value="UniProtKB-EC"/>
</dbReference>
<accession>A0A518BBX1</accession>
<dbReference type="CDD" id="cd18117">
    <property type="entry name" value="ATP-synt_flagellum-secretory_path_III_N"/>
    <property type="match status" value="1"/>
</dbReference>
<dbReference type="CDD" id="cd01136">
    <property type="entry name" value="ATPase_flagellum-secretory_path_III"/>
    <property type="match status" value="1"/>
</dbReference>
<dbReference type="InterPro" id="IPR020003">
    <property type="entry name" value="ATPase_a/bsu_AS"/>
</dbReference>
<evidence type="ECO:0000256" key="6">
    <source>
        <dbReference type="ARBA" id="ARBA00022927"/>
    </source>
</evidence>
<dbReference type="Pfam" id="PF18269">
    <property type="entry name" value="T3SS_ATPase_C"/>
    <property type="match status" value="1"/>
</dbReference>
<evidence type="ECO:0000256" key="5">
    <source>
        <dbReference type="ARBA" id="ARBA00022840"/>
    </source>
</evidence>
<evidence type="ECO:0000256" key="4">
    <source>
        <dbReference type="ARBA" id="ARBA00022741"/>
    </source>
</evidence>
<dbReference type="Proteomes" id="UP000317093">
    <property type="component" value="Chromosome"/>
</dbReference>
<dbReference type="GO" id="GO:0046933">
    <property type="term" value="F:proton-transporting ATP synthase activity, rotational mechanism"/>
    <property type="evidence" value="ECO:0007669"/>
    <property type="project" value="TreeGrafter"/>
</dbReference>
<feature type="compositionally biased region" description="Low complexity" evidence="9">
    <location>
        <begin position="441"/>
        <end position="484"/>
    </location>
</feature>
<dbReference type="InterPro" id="IPR003593">
    <property type="entry name" value="AAA+_ATPase"/>
</dbReference>
<dbReference type="GO" id="GO:0005737">
    <property type="term" value="C:cytoplasm"/>
    <property type="evidence" value="ECO:0007669"/>
    <property type="project" value="UniProtKB-SubCell"/>
</dbReference>
<evidence type="ECO:0000259" key="10">
    <source>
        <dbReference type="SMART" id="SM00382"/>
    </source>
</evidence>
<keyword evidence="6" id="KW-0653">Protein transport</keyword>
<dbReference type="NCBIfam" id="TIGR01026">
    <property type="entry name" value="fliI_yscN"/>
    <property type="match status" value="1"/>
</dbReference>
<dbReference type="GO" id="GO:0030257">
    <property type="term" value="C:type III protein secretion system complex"/>
    <property type="evidence" value="ECO:0007669"/>
    <property type="project" value="InterPro"/>
</dbReference>
<protein>
    <submittedName>
        <fullName evidence="11">Putative ATP synthase YscN</fullName>
    </submittedName>
</protein>
<dbReference type="EMBL" id="CP036279">
    <property type="protein sequence ID" value="QDU64484.1"/>
    <property type="molecule type" value="Genomic_DNA"/>
</dbReference>
<feature type="domain" description="AAA+ ATPase" evidence="10">
    <location>
        <begin position="154"/>
        <end position="335"/>
    </location>
</feature>
<dbReference type="GO" id="GO:0016887">
    <property type="term" value="F:ATP hydrolysis activity"/>
    <property type="evidence" value="ECO:0007669"/>
    <property type="project" value="InterPro"/>
</dbReference>
<evidence type="ECO:0000256" key="2">
    <source>
        <dbReference type="ARBA" id="ARBA00022448"/>
    </source>
</evidence>
<keyword evidence="4" id="KW-0547">Nucleotide-binding</keyword>
<dbReference type="InterPro" id="IPR040627">
    <property type="entry name" value="T3SS_ATPase_C"/>
</dbReference>
<sequence>MALDPEETLARIIPFDISGTISSVIGLTMAAQGFPVPLGAQCRISRQSGPPLDAEVVGFRDDATLLIGYGDPRGVRRGDVVKLVSTTPTIHVGPSMRGRVFDGLARPIDSGPAVSLPFRAEIYGNPPDPMLRQRIDEPMPTGIRAIDSLLTCAKGQRLGIFAGTGVGKSVTLGMIARYAQADVIVLALIGERGREVREFIEKDLGPEGLARSVVVTATSDEPALVRVKAAFTATAVAEYFRDQGLNVLLMMDSLTRLAMAQREIGLSAGEPPTTKGYPPSLFALMPRLLERAGMGPTGSITALYTVLVEADDMNEIVSDTVRGILDGHVWLNRRLAAQAHFPAIDVLESISRSMPDVVADDHLNDAMALKRLISTYRENEDLISVGAYAPGSNPDIDTAIRMREPINKFLRQLMKEHTSFEESRRMLRLLIQESLKRQPSPGVQQAGRQQAGAQQAGRQQAGAQQAGRQQAGAARVQGQQAARPQGGGPPGGRPAPQPPTGSRLISGPGQPGRPGPLG</sequence>
<reference evidence="11 12" key="1">
    <citation type="submission" date="2019-02" db="EMBL/GenBank/DDBJ databases">
        <title>Deep-cultivation of Planctomycetes and their phenomic and genomic characterization uncovers novel biology.</title>
        <authorList>
            <person name="Wiegand S."/>
            <person name="Jogler M."/>
            <person name="Boedeker C."/>
            <person name="Pinto D."/>
            <person name="Vollmers J."/>
            <person name="Rivas-Marin E."/>
            <person name="Kohn T."/>
            <person name="Peeters S.H."/>
            <person name="Heuer A."/>
            <person name="Rast P."/>
            <person name="Oberbeckmann S."/>
            <person name="Bunk B."/>
            <person name="Jeske O."/>
            <person name="Meyerdierks A."/>
            <person name="Storesund J.E."/>
            <person name="Kallscheuer N."/>
            <person name="Luecker S."/>
            <person name="Lage O.M."/>
            <person name="Pohl T."/>
            <person name="Merkel B.J."/>
            <person name="Hornburger P."/>
            <person name="Mueller R.-W."/>
            <person name="Bruemmer F."/>
            <person name="Labrenz M."/>
            <person name="Spormann A.M."/>
            <person name="Op den Camp H."/>
            <person name="Overmann J."/>
            <person name="Amann R."/>
            <person name="Jetten M.S.M."/>
            <person name="Mascher T."/>
            <person name="Medema M.H."/>
            <person name="Devos D.P."/>
            <person name="Kaster A.-K."/>
            <person name="Ovreas L."/>
            <person name="Rohde M."/>
            <person name="Galperin M.Y."/>
            <person name="Jogler C."/>
        </authorList>
    </citation>
    <scope>NUCLEOTIDE SEQUENCE [LARGE SCALE GENOMIC DNA]</scope>
    <source>
        <strain evidence="11 12">Pan216</strain>
    </source>
</reference>
<name>A0A518BBX1_9BACT</name>
<dbReference type="GO" id="GO:0030254">
    <property type="term" value="P:protein secretion by the type III secretion system"/>
    <property type="evidence" value="ECO:0007669"/>
    <property type="project" value="InterPro"/>
</dbReference>
<dbReference type="FunFam" id="3.40.50.12240:FF:000002">
    <property type="entry name" value="Flagellum-specific ATP synthase FliI"/>
    <property type="match status" value="1"/>
</dbReference>
<dbReference type="KEGG" id="knv:Pan216_53740"/>
<evidence type="ECO:0000256" key="1">
    <source>
        <dbReference type="ARBA" id="ARBA00004496"/>
    </source>
</evidence>
<dbReference type="Gene3D" id="3.40.50.12240">
    <property type="match status" value="1"/>
</dbReference>
<dbReference type="Pfam" id="PF00006">
    <property type="entry name" value="ATP-synt_ab"/>
    <property type="match status" value="1"/>
</dbReference>
<keyword evidence="5" id="KW-0067">ATP-binding</keyword>
<dbReference type="InterPro" id="IPR005714">
    <property type="entry name" value="ATPase_T3SS_FliI/YscN"/>
</dbReference>
<gene>
    <name evidence="11" type="primary">yscN</name>
    <name evidence="11" type="ORF">Pan216_53740</name>
</gene>
<evidence type="ECO:0000313" key="11">
    <source>
        <dbReference type="EMBL" id="QDU64484.1"/>
    </source>
</evidence>
<evidence type="ECO:0000256" key="7">
    <source>
        <dbReference type="ARBA" id="ARBA00022967"/>
    </source>
</evidence>
<dbReference type="OrthoDB" id="9802718at2"/>
<dbReference type="PANTHER" id="PTHR15184">
    <property type="entry name" value="ATP SYNTHASE"/>
    <property type="match status" value="1"/>
</dbReference>
<evidence type="ECO:0000256" key="8">
    <source>
        <dbReference type="ARBA" id="ARBA00034006"/>
    </source>
</evidence>
<dbReference type="AlphaFoldDB" id="A0A518BBX1"/>
<dbReference type="RefSeq" id="WP_145262732.1">
    <property type="nucleotide sequence ID" value="NZ_CP036279.1"/>
</dbReference>
<feature type="region of interest" description="Disordered" evidence="9">
    <location>
        <begin position="437"/>
        <end position="518"/>
    </location>
</feature>
<proteinExistence type="predicted"/>
<dbReference type="InterPro" id="IPR027417">
    <property type="entry name" value="P-loop_NTPase"/>
</dbReference>
<keyword evidence="2" id="KW-0813">Transport</keyword>
<evidence type="ECO:0000256" key="3">
    <source>
        <dbReference type="ARBA" id="ARBA00022490"/>
    </source>
</evidence>
<evidence type="ECO:0000256" key="9">
    <source>
        <dbReference type="SAM" id="MobiDB-lite"/>
    </source>
</evidence>
<comment type="subcellular location">
    <subcellularLocation>
        <location evidence="1">Cytoplasm</location>
    </subcellularLocation>
</comment>
<dbReference type="PROSITE" id="PS00152">
    <property type="entry name" value="ATPASE_ALPHA_BETA"/>
    <property type="match status" value="1"/>
</dbReference>
<keyword evidence="7" id="KW-1278">Translocase</keyword>
<dbReference type="GO" id="GO:0005524">
    <property type="term" value="F:ATP binding"/>
    <property type="evidence" value="ECO:0007669"/>
    <property type="project" value="UniProtKB-KW"/>
</dbReference>
<keyword evidence="3" id="KW-0963">Cytoplasm</keyword>
<dbReference type="Pfam" id="PF02874">
    <property type="entry name" value="ATP-synt_ab_N"/>
    <property type="match status" value="1"/>
</dbReference>
<dbReference type="SUPFAM" id="SSF52540">
    <property type="entry name" value="P-loop containing nucleoside triphosphate hydrolases"/>
    <property type="match status" value="1"/>
</dbReference>
<dbReference type="InterPro" id="IPR050053">
    <property type="entry name" value="ATPase_alpha/beta_chains"/>
</dbReference>